<reference evidence="1" key="1">
    <citation type="submission" date="2020-05" db="EMBL/GenBank/DDBJ databases">
        <authorList>
            <person name="Chiriac C."/>
            <person name="Salcher M."/>
            <person name="Ghai R."/>
            <person name="Kavagutti S V."/>
        </authorList>
    </citation>
    <scope>NUCLEOTIDE SEQUENCE</scope>
</reference>
<gene>
    <name evidence="1" type="ORF">UFOPK2766_02115</name>
</gene>
<sequence length="206" mass="21809">MAPDGLATKNLWQIGGALLLVAVHDDGWATVKIAYKSAGVVQREGRVGLSELLVPNHLLNVGQAAAAVLGWPVDASPAPIKKGPLPSQIECPHLLAFWGPSFCGQVVTQPGAGFLAECQLLGGQVEVHDVKASRVPDDPSDHRRTQLLVVEISQVTCCTESPAFPVPCQLPFPVLLIPVTLSEATNSLELTSMNLTTREVESEAPV</sequence>
<proteinExistence type="predicted"/>
<evidence type="ECO:0000313" key="1">
    <source>
        <dbReference type="EMBL" id="CAB4759212.1"/>
    </source>
</evidence>
<organism evidence="1">
    <name type="scientific">freshwater metagenome</name>
    <dbReference type="NCBI Taxonomy" id="449393"/>
    <lineage>
        <taxon>unclassified sequences</taxon>
        <taxon>metagenomes</taxon>
        <taxon>ecological metagenomes</taxon>
    </lineage>
</organism>
<dbReference type="EMBL" id="CAEZYU010000138">
    <property type="protein sequence ID" value="CAB4759212.1"/>
    <property type="molecule type" value="Genomic_DNA"/>
</dbReference>
<name>A0A6J6UHE0_9ZZZZ</name>
<accession>A0A6J6UHE0</accession>
<protein>
    <submittedName>
        <fullName evidence="1">Unannotated protein</fullName>
    </submittedName>
</protein>
<dbReference type="AlphaFoldDB" id="A0A6J6UHE0"/>